<proteinExistence type="predicted"/>
<evidence type="ECO:0000313" key="2">
    <source>
        <dbReference type="EMBL" id="KAK9087549.1"/>
    </source>
</evidence>
<evidence type="ECO:0000256" key="1">
    <source>
        <dbReference type="SAM" id="MobiDB-lite"/>
    </source>
</evidence>
<evidence type="ECO:0000313" key="3">
    <source>
        <dbReference type="Proteomes" id="UP001420932"/>
    </source>
</evidence>
<protein>
    <submittedName>
        <fullName evidence="2">Uncharacterized protein</fullName>
    </submittedName>
</protein>
<sequence length="103" mass="11932">MYNTKYKIKIFQQKQFYGHPAVFKGQPKIFFALQLHIFPQTKLPSYSSQPPQSQTKLSSYSSQPPQSLTCYSLYLSQASNLRPRRSILTTDNTNLQFLRPLPS</sequence>
<accession>A0AAP0EEU8</accession>
<feature type="region of interest" description="Disordered" evidence="1">
    <location>
        <begin position="44"/>
        <end position="66"/>
    </location>
</feature>
<gene>
    <name evidence="2" type="ORF">Syun_029943</name>
</gene>
<dbReference type="Proteomes" id="UP001420932">
    <property type="component" value="Unassembled WGS sequence"/>
</dbReference>
<organism evidence="2 3">
    <name type="scientific">Stephania yunnanensis</name>
    <dbReference type="NCBI Taxonomy" id="152371"/>
    <lineage>
        <taxon>Eukaryota</taxon>
        <taxon>Viridiplantae</taxon>
        <taxon>Streptophyta</taxon>
        <taxon>Embryophyta</taxon>
        <taxon>Tracheophyta</taxon>
        <taxon>Spermatophyta</taxon>
        <taxon>Magnoliopsida</taxon>
        <taxon>Ranunculales</taxon>
        <taxon>Menispermaceae</taxon>
        <taxon>Menispermoideae</taxon>
        <taxon>Cissampelideae</taxon>
        <taxon>Stephania</taxon>
    </lineage>
</organism>
<keyword evidence="3" id="KW-1185">Reference proteome</keyword>
<dbReference type="AlphaFoldDB" id="A0AAP0EEU8"/>
<dbReference type="EMBL" id="JBBNAF010000013">
    <property type="protein sequence ID" value="KAK9087549.1"/>
    <property type="molecule type" value="Genomic_DNA"/>
</dbReference>
<comment type="caution">
    <text evidence="2">The sequence shown here is derived from an EMBL/GenBank/DDBJ whole genome shotgun (WGS) entry which is preliminary data.</text>
</comment>
<name>A0AAP0EEU8_9MAGN</name>
<reference evidence="2 3" key="1">
    <citation type="submission" date="2024-01" db="EMBL/GenBank/DDBJ databases">
        <title>Genome assemblies of Stephania.</title>
        <authorList>
            <person name="Yang L."/>
        </authorList>
    </citation>
    <scope>NUCLEOTIDE SEQUENCE [LARGE SCALE GENOMIC DNA]</scope>
    <source>
        <strain evidence="2">YNDBR</strain>
        <tissue evidence="2">Leaf</tissue>
    </source>
</reference>